<protein>
    <submittedName>
        <fullName evidence="3">Helix-turn-helix protein</fullName>
    </submittedName>
</protein>
<proteinExistence type="predicted"/>
<feature type="compositionally biased region" description="Pro residues" evidence="1">
    <location>
        <begin position="88"/>
        <end position="99"/>
    </location>
</feature>
<dbReference type="Gene3D" id="1.10.260.40">
    <property type="entry name" value="lambda repressor-like DNA-binding domains"/>
    <property type="match status" value="1"/>
</dbReference>
<evidence type="ECO:0000313" key="4">
    <source>
        <dbReference type="Proteomes" id="UP000320876"/>
    </source>
</evidence>
<dbReference type="CDD" id="cd00093">
    <property type="entry name" value="HTH_XRE"/>
    <property type="match status" value="1"/>
</dbReference>
<evidence type="ECO:0000256" key="1">
    <source>
        <dbReference type="SAM" id="MobiDB-lite"/>
    </source>
</evidence>
<dbReference type="SMART" id="SM00028">
    <property type="entry name" value="TPR"/>
    <property type="match status" value="2"/>
</dbReference>
<dbReference type="InterPro" id="IPR001387">
    <property type="entry name" value="Cro/C1-type_HTH"/>
</dbReference>
<organism evidence="3 4">
    <name type="scientific">Amycolatopsis cihanbeyliensis</name>
    <dbReference type="NCBI Taxonomy" id="1128664"/>
    <lineage>
        <taxon>Bacteria</taxon>
        <taxon>Bacillati</taxon>
        <taxon>Actinomycetota</taxon>
        <taxon>Actinomycetes</taxon>
        <taxon>Pseudonocardiales</taxon>
        <taxon>Pseudonocardiaceae</taxon>
        <taxon>Amycolatopsis</taxon>
    </lineage>
</organism>
<dbReference type="PROSITE" id="PS50943">
    <property type="entry name" value="HTH_CROC1"/>
    <property type="match status" value="1"/>
</dbReference>
<accession>A0A542DPR5</accession>
<dbReference type="SUPFAM" id="SSF48452">
    <property type="entry name" value="TPR-like"/>
    <property type="match status" value="1"/>
</dbReference>
<comment type="caution">
    <text evidence="3">The sequence shown here is derived from an EMBL/GenBank/DDBJ whole genome shotgun (WGS) entry which is preliminary data.</text>
</comment>
<dbReference type="RefSeq" id="WP_246076556.1">
    <property type="nucleotide sequence ID" value="NZ_VFML01000001.1"/>
</dbReference>
<evidence type="ECO:0000313" key="3">
    <source>
        <dbReference type="EMBL" id="TQJ05082.1"/>
    </source>
</evidence>
<dbReference type="Proteomes" id="UP000320876">
    <property type="component" value="Unassembled WGS sequence"/>
</dbReference>
<name>A0A542DPR5_AMYCI</name>
<dbReference type="SMART" id="SM00530">
    <property type="entry name" value="HTH_XRE"/>
    <property type="match status" value="1"/>
</dbReference>
<dbReference type="AlphaFoldDB" id="A0A542DPR5"/>
<dbReference type="InterPro" id="IPR011990">
    <property type="entry name" value="TPR-like_helical_dom_sf"/>
</dbReference>
<gene>
    <name evidence="3" type="ORF">FB471_4905</name>
</gene>
<dbReference type="Gene3D" id="1.25.40.10">
    <property type="entry name" value="Tetratricopeptide repeat domain"/>
    <property type="match status" value="1"/>
</dbReference>
<keyword evidence="4" id="KW-1185">Reference proteome</keyword>
<dbReference type="InterPro" id="IPR019734">
    <property type="entry name" value="TPR_rpt"/>
</dbReference>
<sequence>MVAKRYALAARREALGFTQEALAQQLGTELSTVGRWERGTLTPQPWRRPDLATALQVSLTELDELLNPLRKHDTSKVSSASESDGPSPAAPVPARPSGPPTRLSEPSTEHLDEFLTYFRDQWHALVRTDNLLGPRFALTAVHGHLTVIEDLLPAAAGWQRLELVKLAATYAESLAWLHEDAGQQHAATHWVGRAMEWAHEAGDDLLLAWTLFRRSQHAAAEGDAQRTIGLAQAAGRGRDRLPGPMRAAIAQQEAVGYALAGDEFRSHHTVDLAHQWAVRDSAGTALGGHGSFCSETYLELQRAHCWTALGKPQQALRVYESALPALPPVYRRDRGVACSRLAQAHLAAGQPDEAAQAGREALAIARSSGSMRTEQAVALVGRRLTRHRHLRSVEQLLEELVPATSA</sequence>
<dbReference type="SUPFAM" id="SSF47413">
    <property type="entry name" value="lambda repressor-like DNA-binding domains"/>
    <property type="match status" value="1"/>
</dbReference>
<evidence type="ECO:0000259" key="2">
    <source>
        <dbReference type="PROSITE" id="PS50943"/>
    </source>
</evidence>
<dbReference type="EMBL" id="VFML01000001">
    <property type="protein sequence ID" value="TQJ05082.1"/>
    <property type="molecule type" value="Genomic_DNA"/>
</dbReference>
<reference evidence="3 4" key="1">
    <citation type="submission" date="2019-06" db="EMBL/GenBank/DDBJ databases">
        <title>Sequencing the genomes of 1000 actinobacteria strains.</title>
        <authorList>
            <person name="Klenk H.-P."/>
        </authorList>
    </citation>
    <scope>NUCLEOTIDE SEQUENCE [LARGE SCALE GENOMIC DNA]</scope>
    <source>
        <strain evidence="3 4">DSM 45679</strain>
    </source>
</reference>
<feature type="region of interest" description="Disordered" evidence="1">
    <location>
        <begin position="70"/>
        <end position="106"/>
    </location>
</feature>
<feature type="domain" description="HTH cro/C1-type" evidence="2">
    <location>
        <begin position="8"/>
        <end position="62"/>
    </location>
</feature>
<dbReference type="GO" id="GO:0003677">
    <property type="term" value="F:DNA binding"/>
    <property type="evidence" value="ECO:0007669"/>
    <property type="project" value="InterPro"/>
</dbReference>
<dbReference type="Pfam" id="PF13560">
    <property type="entry name" value="HTH_31"/>
    <property type="match status" value="1"/>
</dbReference>
<dbReference type="InterPro" id="IPR010982">
    <property type="entry name" value="Lambda_DNA-bd_dom_sf"/>
</dbReference>